<accession>A0A2T3ML43</accession>
<organism evidence="1 2">
    <name type="scientific">Photobacterium iliopiscarium</name>
    <dbReference type="NCBI Taxonomy" id="56192"/>
    <lineage>
        <taxon>Bacteria</taxon>
        <taxon>Pseudomonadati</taxon>
        <taxon>Pseudomonadota</taxon>
        <taxon>Gammaproteobacteria</taxon>
        <taxon>Vibrionales</taxon>
        <taxon>Vibrionaceae</taxon>
        <taxon>Photobacterium</taxon>
    </lineage>
</organism>
<dbReference type="RefSeq" id="WP_107237242.1">
    <property type="nucleotide sequence ID" value="NZ_PYLW01000008.1"/>
</dbReference>
<dbReference type="EMBL" id="PYLW01000008">
    <property type="protein sequence ID" value="PSV97001.1"/>
    <property type="molecule type" value="Genomic_DNA"/>
</dbReference>
<evidence type="ECO:0000313" key="2">
    <source>
        <dbReference type="Proteomes" id="UP000241954"/>
    </source>
</evidence>
<dbReference type="SUPFAM" id="SSF69118">
    <property type="entry name" value="AhpD-like"/>
    <property type="match status" value="1"/>
</dbReference>
<gene>
    <name evidence="1" type="ORF">C9I88_09400</name>
</gene>
<reference evidence="1 2" key="1">
    <citation type="submission" date="2018-01" db="EMBL/GenBank/DDBJ databases">
        <title>Whole genome sequencing of Histamine producing bacteria.</title>
        <authorList>
            <person name="Butler K."/>
        </authorList>
    </citation>
    <scope>NUCLEOTIDE SEQUENCE [LARGE SCALE GENOMIC DNA]</scope>
    <source>
        <strain evidence="1 2">NCIMB 13481</strain>
    </source>
</reference>
<sequence>MPVITDQIALLSSLLTKQTELNNDNLIYAAWAAALNSQSKYIVENISQHIQRPDVNTLQDIEYAISRMGVTNPYFMSRQFVDIQQGGSLNSLHFRPLQALNIKNETAYHYACVVVSLMNGGHMCLSSHVNSLLERNETEKSIDAAMRLGAVCSSLAKRTFIDDVLNNDHQ</sequence>
<name>A0A2T3ML43_9GAMM</name>
<evidence type="ECO:0000313" key="1">
    <source>
        <dbReference type="EMBL" id="PSV97001.1"/>
    </source>
</evidence>
<comment type="caution">
    <text evidence="1">The sequence shown here is derived from an EMBL/GenBank/DDBJ whole genome shotgun (WGS) entry which is preliminary data.</text>
</comment>
<dbReference type="Gene3D" id="1.20.1290.10">
    <property type="entry name" value="AhpD-like"/>
    <property type="match status" value="1"/>
</dbReference>
<dbReference type="AlphaFoldDB" id="A0A2T3ML43"/>
<proteinExistence type="predicted"/>
<dbReference type="Proteomes" id="UP000241954">
    <property type="component" value="Unassembled WGS sequence"/>
</dbReference>
<dbReference type="InterPro" id="IPR029032">
    <property type="entry name" value="AhpD-like"/>
</dbReference>
<protein>
    <submittedName>
        <fullName evidence="1">Uncharacterized protein</fullName>
    </submittedName>
</protein>
<dbReference type="STRING" id="56192.UB38_08680"/>